<dbReference type="EMBL" id="BAABBW010000001">
    <property type="protein sequence ID" value="GAA4167974.1"/>
    <property type="molecule type" value="Genomic_DNA"/>
</dbReference>
<proteinExistence type="predicted"/>
<keyword evidence="2" id="KW-1185">Reference proteome</keyword>
<evidence type="ECO:0000313" key="2">
    <source>
        <dbReference type="Proteomes" id="UP001501079"/>
    </source>
</evidence>
<organism evidence="1 2">
    <name type="scientific">Gryllotalpicola koreensis</name>
    <dbReference type="NCBI Taxonomy" id="993086"/>
    <lineage>
        <taxon>Bacteria</taxon>
        <taxon>Bacillati</taxon>
        <taxon>Actinomycetota</taxon>
        <taxon>Actinomycetes</taxon>
        <taxon>Micrococcales</taxon>
        <taxon>Microbacteriaceae</taxon>
        <taxon>Gryllotalpicola</taxon>
    </lineage>
</organism>
<reference evidence="2" key="1">
    <citation type="journal article" date="2019" name="Int. J. Syst. Evol. Microbiol.">
        <title>The Global Catalogue of Microorganisms (GCM) 10K type strain sequencing project: providing services to taxonomists for standard genome sequencing and annotation.</title>
        <authorList>
            <consortium name="The Broad Institute Genomics Platform"/>
            <consortium name="The Broad Institute Genome Sequencing Center for Infectious Disease"/>
            <person name="Wu L."/>
            <person name="Ma J."/>
        </authorList>
    </citation>
    <scope>NUCLEOTIDE SEQUENCE [LARGE SCALE GENOMIC DNA]</scope>
    <source>
        <strain evidence="2">JCM 17591</strain>
    </source>
</reference>
<dbReference type="Proteomes" id="UP001501079">
    <property type="component" value="Unassembled WGS sequence"/>
</dbReference>
<gene>
    <name evidence="1" type="ORF">GCM10022287_02380</name>
</gene>
<sequence>MRGAAEAEPERRVVAANHEVVEAFLSAAQGAAAVLVAGEPSVAWMVNGRPRVVFLFQMAGGRVQAIDLVADRDAVAAMRIVPLTGEE</sequence>
<evidence type="ECO:0000313" key="1">
    <source>
        <dbReference type="EMBL" id="GAA4167974.1"/>
    </source>
</evidence>
<protein>
    <submittedName>
        <fullName evidence="1">Uncharacterized protein</fullName>
    </submittedName>
</protein>
<accession>A0ABP7ZQF4</accession>
<comment type="caution">
    <text evidence="1">The sequence shown here is derived from an EMBL/GenBank/DDBJ whole genome shotgun (WGS) entry which is preliminary data.</text>
</comment>
<name>A0ABP7ZQF4_9MICO</name>